<comment type="caution">
    <text evidence="2">The sequence shown here is derived from an EMBL/GenBank/DDBJ whole genome shotgun (WGS) entry which is preliminary data.</text>
</comment>
<protein>
    <submittedName>
        <fullName evidence="2">Heterokaryon incompatibility protein-domain-containing protein</fullName>
    </submittedName>
</protein>
<dbReference type="Proteomes" id="UP001172155">
    <property type="component" value="Unassembled WGS sequence"/>
</dbReference>
<dbReference type="PANTHER" id="PTHR33112:SF12">
    <property type="entry name" value="HETEROKARYON INCOMPATIBILITY DOMAIN-CONTAINING PROTEIN"/>
    <property type="match status" value="1"/>
</dbReference>
<keyword evidence="3" id="KW-1185">Reference proteome</keyword>
<dbReference type="PANTHER" id="PTHR33112">
    <property type="entry name" value="DOMAIN PROTEIN, PUTATIVE-RELATED"/>
    <property type="match status" value="1"/>
</dbReference>
<gene>
    <name evidence="2" type="ORF">B0T18DRAFT_314740</name>
</gene>
<reference evidence="2" key="1">
    <citation type="submission" date="2023-06" db="EMBL/GenBank/DDBJ databases">
        <title>Genome-scale phylogeny and comparative genomics of the fungal order Sordariales.</title>
        <authorList>
            <consortium name="Lawrence Berkeley National Laboratory"/>
            <person name="Hensen N."/>
            <person name="Bonometti L."/>
            <person name="Westerberg I."/>
            <person name="Brannstrom I.O."/>
            <person name="Guillou S."/>
            <person name="Cros-Aarteil S."/>
            <person name="Calhoun S."/>
            <person name="Haridas S."/>
            <person name="Kuo A."/>
            <person name="Mondo S."/>
            <person name="Pangilinan J."/>
            <person name="Riley R."/>
            <person name="LaButti K."/>
            <person name="Andreopoulos B."/>
            <person name="Lipzen A."/>
            <person name="Chen C."/>
            <person name="Yanf M."/>
            <person name="Daum C."/>
            <person name="Ng V."/>
            <person name="Clum A."/>
            <person name="Steindorff A."/>
            <person name="Ohm R."/>
            <person name="Martin F."/>
            <person name="Silar P."/>
            <person name="Natvig D."/>
            <person name="Lalanne C."/>
            <person name="Gautier V."/>
            <person name="Ament-velasquez S.L."/>
            <person name="Kruys A."/>
            <person name="Hutchinson M.I."/>
            <person name="Powell A.J."/>
            <person name="Barry K."/>
            <person name="Miller A.N."/>
            <person name="Grigoriev I.V."/>
            <person name="Debuchy R."/>
            <person name="Gladieux P."/>
            <person name="Thoren M.H."/>
            <person name="Johannesson H."/>
        </authorList>
    </citation>
    <scope>NUCLEOTIDE SEQUENCE</scope>
    <source>
        <strain evidence="2">SMH3187-1</strain>
    </source>
</reference>
<dbReference type="Pfam" id="PF06985">
    <property type="entry name" value="HET"/>
    <property type="match status" value="1"/>
</dbReference>
<evidence type="ECO:0000313" key="3">
    <source>
        <dbReference type="Proteomes" id="UP001172155"/>
    </source>
</evidence>
<organism evidence="2 3">
    <name type="scientific">Schizothecium vesticola</name>
    <dbReference type="NCBI Taxonomy" id="314040"/>
    <lineage>
        <taxon>Eukaryota</taxon>
        <taxon>Fungi</taxon>
        <taxon>Dikarya</taxon>
        <taxon>Ascomycota</taxon>
        <taxon>Pezizomycotina</taxon>
        <taxon>Sordariomycetes</taxon>
        <taxon>Sordariomycetidae</taxon>
        <taxon>Sordariales</taxon>
        <taxon>Schizotheciaceae</taxon>
        <taxon>Schizothecium</taxon>
    </lineage>
</organism>
<feature type="domain" description="Heterokaryon incompatibility" evidence="1">
    <location>
        <begin position="262"/>
        <end position="412"/>
    </location>
</feature>
<dbReference type="InterPro" id="IPR010730">
    <property type="entry name" value="HET"/>
</dbReference>
<dbReference type="AlphaFoldDB" id="A0AA40KB81"/>
<proteinExistence type="predicted"/>
<accession>A0AA40KB81</accession>
<evidence type="ECO:0000259" key="1">
    <source>
        <dbReference type="Pfam" id="PF06985"/>
    </source>
</evidence>
<name>A0AA40KB81_9PEZI</name>
<evidence type="ECO:0000313" key="2">
    <source>
        <dbReference type="EMBL" id="KAK0752744.1"/>
    </source>
</evidence>
<sequence length="941" mass="105859">MSDDDRALINVWMQSEEEGRQDAETNSEDYDTAFNTACQIFNQYKHHHFDGEWKVYSEDKYDNRRDEEWFISSPTILGDSDPEYLCDMCRHMDFAALLTRRGLPGNNEPGSSVIQLPVLPGLFGPTGCSFCTLVRRGLQDRCTPDEIDAAKEAKGGKMRLTVLDDGPDYALRLEVGLESVAPRVVVQMLAPEQAPLPLQGLLVRQDMADMGRLRTWIRTCEERHHDQAVTSPVASIPSGPSTLRVIDVEEGRVVTATTPCRYACLSYVWGNEAGAQLTTETRSVLESVGGLTDVSIRLGQTLQDAVKVAKAIGLRYLWIDALCILQDDDEDKTDIISRMGAIYGNAVITIVASTNSTPTEGLPGVAKVPRTRAQVVQKMQGIALAAAFHDARLPYQDIEDSVWNSRAWTFQERQLSRRAVYFTSSQMYFTCPHEVVSEDTVPGLLTDQRPTQLMDRSRFQTRLWALMDYIWNDPTQTRFPNKTFHIHGLGSQAVSMMSSDESVPAPIYRATPVPTRGGGGALRVEGETVWKAYSDAVSMYTRRKMSWQTDALRAFHGVGDLVAQGVHTAFWHGLPEFNLDAALLWYPRELLTRRTHADASPSWSWAGWEGHAAYRGRGWRNAPAHPPASVVRWYQFKHPRDLIHDFLVDGEPHTPAEIADFAFRTARRPAEVCSLDPAVVFRLADIGGDGWIHARDTDRNEHYYTHPAYPGLRFTYPATLPSQMLVTRAAPDGALFFVARTVPARLVDMATTPHNPVPGVDDFLQIGVGDDGGSSHRRRRPWEHIIYHQGYRAGFLARHAALDATARYALVAMSRDTVPGIAPPMGGWDAYWGLTPRRAQHMAFYEWEWGDEGERMPVLGPNRHDDGDEPYRGGGYENGDPRWDTARFGSPYMLDVYNVLLLERKKDEDDGREWWERVGVGKMNSYAFWHAKPDEGMIVLR</sequence>
<dbReference type="EMBL" id="JAUKUD010000001">
    <property type="protein sequence ID" value="KAK0752744.1"/>
    <property type="molecule type" value="Genomic_DNA"/>
</dbReference>